<dbReference type="Pfam" id="PF17782">
    <property type="entry name" value="WHD_DprA"/>
    <property type="match status" value="1"/>
</dbReference>
<name>A0A9D2M5H0_9FIRM</name>
<dbReference type="GO" id="GO:0009294">
    <property type="term" value="P:DNA-mediated transformation"/>
    <property type="evidence" value="ECO:0007669"/>
    <property type="project" value="InterPro"/>
</dbReference>
<reference evidence="4" key="1">
    <citation type="journal article" date="2021" name="PeerJ">
        <title>Extensive microbial diversity within the chicken gut microbiome revealed by metagenomics and culture.</title>
        <authorList>
            <person name="Gilroy R."/>
            <person name="Ravi A."/>
            <person name="Getino M."/>
            <person name="Pursley I."/>
            <person name="Horton D.L."/>
            <person name="Alikhan N.F."/>
            <person name="Baker D."/>
            <person name="Gharbi K."/>
            <person name="Hall N."/>
            <person name="Watson M."/>
            <person name="Adriaenssens E.M."/>
            <person name="Foster-Nyarko E."/>
            <person name="Jarju S."/>
            <person name="Secka A."/>
            <person name="Antonio M."/>
            <person name="Oren A."/>
            <person name="Chaudhuri R.R."/>
            <person name="La Ragione R."/>
            <person name="Hildebrand F."/>
            <person name="Pallen M.J."/>
        </authorList>
    </citation>
    <scope>NUCLEOTIDE SEQUENCE</scope>
    <source>
        <strain evidence="4">ChiBcec8-13705</strain>
    </source>
</reference>
<evidence type="ECO:0000256" key="1">
    <source>
        <dbReference type="ARBA" id="ARBA00006525"/>
    </source>
</evidence>
<dbReference type="InterPro" id="IPR041614">
    <property type="entry name" value="DprA_WH"/>
</dbReference>
<comment type="caution">
    <text evidence="4">The sequence shown here is derived from an EMBL/GenBank/DDBJ whole genome shotgun (WGS) entry which is preliminary data.</text>
</comment>
<dbReference type="Gene3D" id="1.10.10.10">
    <property type="entry name" value="Winged helix-like DNA-binding domain superfamily/Winged helix DNA-binding domain"/>
    <property type="match status" value="1"/>
</dbReference>
<evidence type="ECO:0000259" key="3">
    <source>
        <dbReference type="Pfam" id="PF17782"/>
    </source>
</evidence>
<feature type="domain" description="DprA winged helix" evidence="3">
    <location>
        <begin position="300"/>
        <end position="359"/>
    </location>
</feature>
<organism evidence="4 5">
    <name type="scientific">Candidatus Gemmiger avicola</name>
    <dbReference type="NCBI Taxonomy" id="2838605"/>
    <lineage>
        <taxon>Bacteria</taxon>
        <taxon>Bacillati</taxon>
        <taxon>Bacillota</taxon>
        <taxon>Clostridia</taxon>
        <taxon>Eubacteriales</taxon>
        <taxon>Gemmiger</taxon>
    </lineage>
</organism>
<reference evidence="4" key="2">
    <citation type="submission" date="2021-04" db="EMBL/GenBank/DDBJ databases">
        <authorList>
            <person name="Gilroy R."/>
        </authorList>
    </citation>
    <scope>NUCLEOTIDE SEQUENCE</scope>
    <source>
        <strain evidence="4">ChiBcec8-13705</strain>
    </source>
</reference>
<evidence type="ECO:0000259" key="2">
    <source>
        <dbReference type="Pfam" id="PF02481"/>
    </source>
</evidence>
<protein>
    <submittedName>
        <fullName evidence="4">DNA-processing protein DprA</fullName>
    </submittedName>
</protein>
<dbReference type="EMBL" id="DWYG01000010">
    <property type="protein sequence ID" value="HJB41054.1"/>
    <property type="molecule type" value="Genomic_DNA"/>
</dbReference>
<proteinExistence type="inferred from homology"/>
<dbReference type="Pfam" id="PF02481">
    <property type="entry name" value="DNA_processg_A"/>
    <property type="match status" value="1"/>
</dbReference>
<accession>A0A9D2M5H0</accession>
<dbReference type="Proteomes" id="UP000886803">
    <property type="component" value="Unassembled WGS sequence"/>
</dbReference>
<dbReference type="InterPro" id="IPR036388">
    <property type="entry name" value="WH-like_DNA-bd_sf"/>
</dbReference>
<dbReference type="PANTHER" id="PTHR43022:SF1">
    <property type="entry name" value="PROTEIN SMF"/>
    <property type="match status" value="1"/>
</dbReference>
<dbReference type="Gene3D" id="3.40.50.450">
    <property type="match status" value="1"/>
</dbReference>
<gene>
    <name evidence="4" type="primary">dprA</name>
    <name evidence="4" type="ORF">H9945_00980</name>
</gene>
<dbReference type="InterPro" id="IPR057666">
    <property type="entry name" value="DrpA_SLOG"/>
</dbReference>
<comment type="similarity">
    <text evidence="1">Belongs to the DprA/Smf family.</text>
</comment>
<evidence type="ECO:0000313" key="5">
    <source>
        <dbReference type="Proteomes" id="UP000886803"/>
    </source>
</evidence>
<sequence>METALYWMWLADAVGSGCRYAEELLETCGHPRDLYTHLRAGGTPPACLSRPAVRKLKQEGPAPLAARLEGCRRAGIAVLTPESPDYPARLRALPDLPIVLYATGDTGCLNGRRYAGMVGTRRPTRYGATACHDLARALAEAGVVVVSGLADGLDGEGHRAAVEAGQATIAFLGTPIDKTFPAANAGLRARMQALGGAVLSEYPPGYVGRTNSTFLARNRLIAGLSELLCVAEARERSGTFNTVGHAERYGRPVYAVPGSIYSPTSAGTNALLRDHRAEAICTAGDLLGALGLAGAQTPAPEAAFSPRDLSADARAVLAVLGPTPCTPEQAAAAAALPLARTLAALTELELVGAATPEPGHRYVAAG</sequence>
<dbReference type="InterPro" id="IPR003488">
    <property type="entry name" value="DprA"/>
</dbReference>
<feature type="domain" description="Smf/DprA SLOG" evidence="2">
    <location>
        <begin position="78"/>
        <end position="288"/>
    </location>
</feature>
<dbReference type="AlphaFoldDB" id="A0A9D2M5H0"/>
<dbReference type="SUPFAM" id="SSF102405">
    <property type="entry name" value="MCP/YpsA-like"/>
    <property type="match status" value="1"/>
</dbReference>
<dbReference type="NCBIfam" id="TIGR00732">
    <property type="entry name" value="dprA"/>
    <property type="match status" value="1"/>
</dbReference>
<evidence type="ECO:0000313" key="4">
    <source>
        <dbReference type="EMBL" id="HJB41054.1"/>
    </source>
</evidence>
<dbReference type="PANTHER" id="PTHR43022">
    <property type="entry name" value="PROTEIN SMF"/>
    <property type="match status" value="1"/>
</dbReference>